<protein>
    <recommendedName>
        <fullName evidence="4">RCK N-terminal domain-containing protein</fullName>
    </recommendedName>
</protein>
<keyword evidence="3" id="KW-1185">Reference proteome</keyword>
<dbReference type="STRING" id="679200.HMPREF9333_00395"/>
<keyword evidence="1" id="KW-1133">Transmembrane helix</keyword>
<comment type="caution">
    <text evidence="2">The sequence shown here is derived from an EMBL/GenBank/DDBJ whole genome shotgun (WGS) entry which is preliminary data.</text>
</comment>
<dbReference type="EMBL" id="ACZL01000007">
    <property type="protein sequence ID" value="EHI56533.1"/>
    <property type="molecule type" value="Genomic_DNA"/>
</dbReference>
<feature type="transmembrane region" description="Helical" evidence="1">
    <location>
        <begin position="21"/>
        <end position="41"/>
    </location>
</feature>
<dbReference type="AlphaFoldDB" id="G5GFQ6"/>
<evidence type="ECO:0008006" key="4">
    <source>
        <dbReference type="Google" id="ProtNLM"/>
    </source>
</evidence>
<sequence>MDKIFMKKRILDFFIRFKNEIMTICIFMGGICGAIGSYMYYKPVLSGYRLVFAVLYSTIKLFIFTPVIPIDADYSVLFEIGKWLAPLATLIGLFSIFGNVFYKIKQMIMSYGTYNYIVFGNSEDARKLLGNIIKEDNRAIGYLIVDSSEFLNNEEELIKIGIKTEYLNFEAENYIVKNGFKNSALYEKIKSLKLKKAKHIIFFDSEMENYGRLKSLIKYLPERKNKYKILMRYETDEIKEIIESDIDEADNLNVDFFNFEERIAQELLQKSCRPYRRLNAESSDDSQTLKINSEFSIEKEILNSQAPLKAISSYLGQMHILIIGFGKLGRAVLIQSLNIMVVNPDKKLRITIADKNINEKFSDFIADYRQISEMAEIELINENVLHRDFYKEIINIDSKNKINNIIFTLDNYKNVIIVLNRLKGILPDTDIAVRTRKLKNAEIFAERLNEYYSNITLFGEESQVLGKGFVLENEIKEKAIEFNYRYNINAARIMGYDEPKDSALSMWEGLNTVKKESSFNQIFHNSTKHKLIQFFIESGILPADLTVDKVLESWEEVIKNKDIDEQINIIEKDPLMNYFAALEHRRWCNFYFLRNFSYSEKKDEKALKHDCLITDWDKFLKSSKRNTVIYDFIAVLNK</sequence>
<gene>
    <name evidence="2" type="ORF">HMPREF9333_00395</name>
</gene>
<name>G5GFQ6_9FIRM</name>
<dbReference type="Proteomes" id="UP000003011">
    <property type="component" value="Unassembled WGS sequence"/>
</dbReference>
<dbReference type="HOGENOM" id="CLU_453308_0_0_9"/>
<feature type="transmembrane region" description="Helical" evidence="1">
    <location>
        <begin position="47"/>
        <end position="68"/>
    </location>
</feature>
<evidence type="ECO:0000256" key="1">
    <source>
        <dbReference type="SAM" id="Phobius"/>
    </source>
</evidence>
<evidence type="ECO:0000313" key="3">
    <source>
        <dbReference type="Proteomes" id="UP000003011"/>
    </source>
</evidence>
<accession>G5GFQ6</accession>
<reference evidence="2 3" key="1">
    <citation type="submission" date="2011-08" db="EMBL/GenBank/DDBJ databases">
        <title>The Genome Sequence of Johnsonella ignava ATCC 51276.</title>
        <authorList>
            <consortium name="The Broad Institute Genome Sequencing Platform"/>
            <person name="Earl A."/>
            <person name="Ward D."/>
            <person name="Feldgarden M."/>
            <person name="Gevers D."/>
            <person name="Izard J."/>
            <person name="Blanton J.M."/>
            <person name="Baranova O.V."/>
            <person name="Dewhirst F.E."/>
            <person name="Young S.K."/>
            <person name="Zeng Q."/>
            <person name="Gargeya S."/>
            <person name="Fitzgerald M."/>
            <person name="Haas B."/>
            <person name="Abouelleil A."/>
            <person name="Alvarado L."/>
            <person name="Arachchi H.M."/>
            <person name="Berlin A."/>
            <person name="Brown A."/>
            <person name="Chapman S.B."/>
            <person name="Chen Z."/>
            <person name="Dunbar C."/>
            <person name="Freedman E."/>
            <person name="Gearin G."/>
            <person name="Gellesch M."/>
            <person name="Goldberg J."/>
            <person name="Griggs A."/>
            <person name="Gujja S."/>
            <person name="Heiman D."/>
            <person name="Howarth C."/>
            <person name="Larson L."/>
            <person name="Lui A."/>
            <person name="MacDonald P.J.P."/>
            <person name="Montmayeur A."/>
            <person name="Murphy C."/>
            <person name="Neiman D."/>
            <person name="Pearson M."/>
            <person name="Priest M."/>
            <person name="Roberts A."/>
            <person name="Saif S."/>
            <person name="Shea T."/>
            <person name="Shenoy N."/>
            <person name="Sisk P."/>
            <person name="Stolte C."/>
            <person name="Sykes S."/>
            <person name="Wortman J."/>
            <person name="Nusbaum C."/>
            <person name="Birren B."/>
        </authorList>
    </citation>
    <scope>NUCLEOTIDE SEQUENCE [LARGE SCALE GENOMIC DNA]</scope>
    <source>
        <strain evidence="2 3">ATCC 51276</strain>
    </source>
</reference>
<evidence type="ECO:0000313" key="2">
    <source>
        <dbReference type="EMBL" id="EHI56533.1"/>
    </source>
</evidence>
<keyword evidence="1" id="KW-0812">Transmembrane</keyword>
<proteinExistence type="predicted"/>
<feature type="transmembrane region" description="Helical" evidence="1">
    <location>
        <begin position="80"/>
        <end position="102"/>
    </location>
</feature>
<dbReference type="eggNOG" id="ENOG502Z8W5">
    <property type="taxonomic scope" value="Bacteria"/>
</dbReference>
<organism evidence="2 3">
    <name type="scientific">Johnsonella ignava ATCC 51276</name>
    <dbReference type="NCBI Taxonomy" id="679200"/>
    <lineage>
        <taxon>Bacteria</taxon>
        <taxon>Bacillati</taxon>
        <taxon>Bacillota</taxon>
        <taxon>Clostridia</taxon>
        <taxon>Lachnospirales</taxon>
        <taxon>Lachnospiraceae</taxon>
        <taxon>Johnsonella</taxon>
    </lineage>
</organism>
<keyword evidence="1" id="KW-0472">Membrane</keyword>
<dbReference type="Gene3D" id="6.20.350.10">
    <property type="match status" value="1"/>
</dbReference>